<gene>
    <name evidence="4" type="ORF">C4D60_Mb07t16430</name>
</gene>
<organism evidence="4 5">
    <name type="scientific">Musa balbisiana</name>
    <name type="common">Banana</name>
    <dbReference type="NCBI Taxonomy" id="52838"/>
    <lineage>
        <taxon>Eukaryota</taxon>
        <taxon>Viridiplantae</taxon>
        <taxon>Streptophyta</taxon>
        <taxon>Embryophyta</taxon>
        <taxon>Tracheophyta</taxon>
        <taxon>Spermatophyta</taxon>
        <taxon>Magnoliopsida</taxon>
        <taxon>Liliopsida</taxon>
        <taxon>Zingiberales</taxon>
        <taxon>Musaceae</taxon>
        <taxon>Musa</taxon>
    </lineage>
</organism>
<keyword evidence="2" id="KW-0677">Repeat</keyword>
<dbReference type="Pfam" id="PF01535">
    <property type="entry name" value="PPR"/>
    <property type="match status" value="2"/>
</dbReference>
<dbReference type="PANTHER" id="PTHR45717:SF13">
    <property type="entry name" value="OS02G0796400 PROTEIN"/>
    <property type="match status" value="1"/>
</dbReference>
<dbReference type="AlphaFoldDB" id="A0A4S8JFR8"/>
<name>A0A4S8JFR8_MUSBA</name>
<dbReference type="Pfam" id="PF13812">
    <property type="entry name" value="PPR_3"/>
    <property type="match status" value="1"/>
</dbReference>
<evidence type="ECO:0000256" key="2">
    <source>
        <dbReference type="ARBA" id="ARBA00022737"/>
    </source>
</evidence>
<evidence type="ECO:0000313" key="5">
    <source>
        <dbReference type="Proteomes" id="UP000317650"/>
    </source>
</evidence>
<evidence type="ECO:0000256" key="1">
    <source>
        <dbReference type="ARBA" id="ARBA00007626"/>
    </source>
</evidence>
<reference evidence="4 5" key="1">
    <citation type="journal article" date="2019" name="Nat. Plants">
        <title>Genome sequencing of Musa balbisiana reveals subgenome evolution and function divergence in polyploid bananas.</title>
        <authorList>
            <person name="Yao X."/>
        </authorList>
    </citation>
    <scope>NUCLEOTIDE SEQUENCE [LARGE SCALE GENOMIC DNA]</scope>
    <source>
        <strain evidence="5">cv. DH-PKW</strain>
        <tissue evidence="4">Leaves</tissue>
    </source>
</reference>
<keyword evidence="5" id="KW-1185">Reference proteome</keyword>
<dbReference type="InterPro" id="IPR011990">
    <property type="entry name" value="TPR-like_helical_dom_sf"/>
</dbReference>
<feature type="repeat" description="PPR" evidence="3">
    <location>
        <begin position="370"/>
        <end position="404"/>
    </location>
</feature>
<evidence type="ECO:0000256" key="3">
    <source>
        <dbReference type="PROSITE-ProRule" id="PRU00708"/>
    </source>
</evidence>
<dbReference type="PANTHER" id="PTHR45717">
    <property type="entry name" value="OS12G0527900 PROTEIN"/>
    <property type="match status" value="1"/>
</dbReference>
<sequence length="536" mass="61025">MATASLFAALLRRCCSRIRSTPSLRTSPFALLESSRPLSSGPPTSEVLAVEEETAASEANLRSRIFRLRLPKRSATDALDRWAGEGRTVTASELRQITKDLMRSQRYKHALEIITWMDSNGPFQLSSSDHASRLDLIIKVHTIAEAETYFKKLTTSASKKAAAFPLLHYYVKARDLQKAESLMSMLLNCGLAVDAHPFNEMMKLYMATDKFKSVTHVIQYMLRSKISLNVLSYSLWMNACGKLSGIASAEMVLMKMINDKNVEVGWSTYSTLANIYTNFGYTDKAYEALRVAEEKLSVTKRLAYYFIMTNYAALSDRDGVLRLWESSKKVPGRITCANYMCVILCLVKVGDIREAERIFRTWESECRNYDVRVSNVLLGAYMRNGWMHKAESLHLHTLEKGARPNYKTWEILMEGWVNNRQMDRAVEAMKKGFSMLKDCQWRPPAAILMSIAEYFEEHGSVDEAKTFVKILRDLGLMDLPLYKLFLRTHIKAGRVVPNILRMMGQGQIDLDEETLSLIQRMSNVSSTVDDDFLCQN</sequence>
<dbReference type="STRING" id="52838.A0A4S8JFR8"/>
<dbReference type="GO" id="GO:0003729">
    <property type="term" value="F:mRNA binding"/>
    <property type="evidence" value="ECO:0007669"/>
    <property type="project" value="UniProtKB-ARBA"/>
</dbReference>
<dbReference type="EMBL" id="PYDT01000005">
    <property type="protein sequence ID" value="THU60788.1"/>
    <property type="molecule type" value="Genomic_DNA"/>
</dbReference>
<evidence type="ECO:0000313" key="4">
    <source>
        <dbReference type="EMBL" id="THU60788.1"/>
    </source>
</evidence>
<protein>
    <recommendedName>
        <fullName evidence="6">Pentacotripeptide-repeat region of PRORP domain-containing protein</fullName>
    </recommendedName>
</protein>
<dbReference type="InterPro" id="IPR002885">
    <property type="entry name" value="PPR_rpt"/>
</dbReference>
<proteinExistence type="inferred from homology"/>
<dbReference type="GO" id="GO:0005739">
    <property type="term" value="C:mitochondrion"/>
    <property type="evidence" value="ECO:0007669"/>
    <property type="project" value="TreeGrafter"/>
</dbReference>
<evidence type="ECO:0008006" key="6">
    <source>
        <dbReference type="Google" id="ProtNLM"/>
    </source>
</evidence>
<dbReference type="Gene3D" id="1.25.40.10">
    <property type="entry name" value="Tetratricopeptide repeat domain"/>
    <property type="match status" value="2"/>
</dbReference>
<dbReference type="PROSITE" id="PS51375">
    <property type="entry name" value="PPR"/>
    <property type="match status" value="1"/>
</dbReference>
<comment type="caution">
    <text evidence="4">The sequence shown here is derived from an EMBL/GenBank/DDBJ whole genome shotgun (WGS) entry which is preliminary data.</text>
</comment>
<dbReference type="Proteomes" id="UP000317650">
    <property type="component" value="Chromosome 7"/>
</dbReference>
<accession>A0A4S8JFR8</accession>
<comment type="similarity">
    <text evidence="1">Belongs to the PPR family. P subfamily.</text>
</comment>